<keyword evidence="3" id="KW-1185">Reference proteome</keyword>
<reference evidence="2" key="1">
    <citation type="submission" date="2018-04" db="EMBL/GenBank/DDBJ databases">
        <title>Whole genome sequencing of Hypsizygus marmoreus.</title>
        <authorList>
            <person name="Choi I.-G."/>
            <person name="Min B."/>
            <person name="Kim J.-G."/>
            <person name="Kim S."/>
            <person name="Oh Y.-L."/>
            <person name="Kong W.-S."/>
            <person name="Park H."/>
            <person name="Jeong J."/>
            <person name="Song E.-S."/>
        </authorList>
    </citation>
    <scope>NUCLEOTIDE SEQUENCE [LARGE SCALE GENOMIC DNA]</scope>
    <source>
        <strain evidence="2">51987-8</strain>
    </source>
</reference>
<keyword evidence="1" id="KW-1133">Transmembrane helix</keyword>
<accession>A0A369JHC1</accession>
<keyword evidence="1" id="KW-0812">Transmembrane</keyword>
<feature type="transmembrane region" description="Helical" evidence="1">
    <location>
        <begin position="20"/>
        <end position="42"/>
    </location>
</feature>
<keyword evidence="1" id="KW-0472">Membrane</keyword>
<evidence type="ECO:0000313" key="3">
    <source>
        <dbReference type="Proteomes" id="UP000076154"/>
    </source>
</evidence>
<comment type="caution">
    <text evidence="2">The sequence shown here is derived from an EMBL/GenBank/DDBJ whole genome shotgun (WGS) entry which is preliminary data.</text>
</comment>
<dbReference type="AlphaFoldDB" id="A0A369JHC1"/>
<sequence length="74" mass="8021">MFGSSTIIFLPEHGGTSEVAFAVFAFESLSLMIANLFLGYGFRGSVTTLANLRSSETRNRAVPMLPVPMRAPCH</sequence>
<dbReference type="InParanoid" id="A0A369JHC1"/>
<name>A0A369JHC1_HYPMA</name>
<evidence type="ECO:0000313" key="2">
    <source>
        <dbReference type="EMBL" id="RDB21581.1"/>
    </source>
</evidence>
<dbReference type="Proteomes" id="UP000076154">
    <property type="component" value="Unassembled WGS sequence"/>
</dbReference>
<protein>
    <submittedName>
        <fullName evidence="2">Uncharacterized protein</fullName>
    </submittedName>
</protein>
<proteinExistence type="predicted"/>
<gene>
    <name evidence="2" type="ORF">Hypma_011242</name>
</gene>
<evidence type="ECO:0000256" key="1">
    <source>
        <dbReference type="SAM" id="Phobius"/>
    </source>
</evidence>
<organism evidence="2 3">
    <name type="scientific">Hypsizygus marmoreus</name>
    <name type="common">White beech mushroom</name>
    <name type="synonym">Agaricus marmoreus</name>
    <dbReference type="NCBI Taxonomy" id="39966"/>
    <lineage>
        <taxon>Eukaryota</taxon>
        <taxon>Fungi</taxon>
        <taxon>Dikarya</taxon>
        <taxon>Basidiomycota</taxon>
        <taxon>Agaricomycotina</taxon>
        <taxon>Agaricomycetes</taxon>
        <taxon>Agaricomycetidae</taxon>
        <taxon>Agaricales</taxon>
        <taxon>Tricholomatineae</taxon>
        <taxon>Lyophyllaceae</taxon>
        <taxon>Hypsizygus</taxon>
    </lineage>
</organism>
<dbReference type="EMBL" id="LUEZ02000054">
    <property type="protein sequence ID" value="RDB21581.1"/>
    <property type="molecule type" value="Genomic_DNA"/>
</dbReference>